<reference evidence="1 2" key="1">
    <citation type="submission" date="2019-04" db="EMBL/GenBank/DDBJ databases">
        <title>Genome analysis of Streptococcus suis strain WUSS425.</title>
        <authorList>
            <person name="Chen H."/>
            <person name="Gao X."/>
            <person name="Wu Z."/>
        </authorList>
    </citation>
    <scope>NUCLEOTIDE SEQUENCE [LARGE SCALE GENOMIC DNA]</scope>
    <source>
        <strain evidence="1 2">WUSS425</strain>
    </source>
</reference>
<evidence type="ECO:0000313" key="1">
    <source>
        <dbReference type="EMBL" id="TII07571.1"/>
    </source>
</evidence>
<organism evidence="1 2">
    <name type="scientific">Streptococcus suis</name>
    <dbReference type="NCBI Taxonomy" id="1307"/>
    <lineage>
        <taxon>Bacteria</taxon>
        <taxon>Bacillati</taxon>
        <taxon>Bacillota</taxon>
        <taxon>Bacilli</taxon>
        <taxon>Lactobacillales</taxon>
        <taxon>Streptococcaceae</taxon>
        <taxon>Streptococcus</taxon>
    </lineage>
</organism>
<gene>
    <name evidence="1" type="ORF">FAJ34_06875</name>
</gene>
<evidence type="ECO:0000313" key="2">
    <source>
        <dbReference type="Proteomes" id="UP000305768"/>
    </source>
</evidence>
<protein>
    <submittedName>
        <fullName evidence="1">Uncharacterized protein</fullName>
    </submittedName>
</protein>
<dbReference type="EMBL" id="SSXP01000008">
    <property type="protein sequence ID" value="TII07571.1"/>
    <property type="molecule type" value="Genomic_DNA"/>
</dbReference>
<sequence length="79" mass="9103">MELSYNNKQKNSSRFLLEFFSHEILNSALLKGNRTQTSSKGSGNLWRLEIGRTKFATKRFGEPLEVGDRANKVRAIRCR</sequence>
<proteinExistence type="predicted"/>
<name>A0A4T2HAK7_STRSU</name>
<comment type="caution">
    <text evidence="1">The sequence shown here is derived from an EMBL/GenBank/DDBJ whole genome shotgun (WGS) entry which is preliminary data.</text>
</comment>
<dbReference type="Proteomes" id="UP000305768">
    <property type="component" value="Unassembled WGS sequence"/>
</dbReference>
<dbReference type="AlphaFoldDB" id="A0A4T2HAK7"/>
<accession>A0A4T2HAK7</accession>